<reference evidence="1" key="1">
    <citation type="submission" date="2019-11" db="EMBL/GenBank/DDBJ databases">
        <authorList>
            <person name="Liu Y."/>
            <person name="Hou J."/>
            <person name="Li T.-Q."/>
            <person name="Guan C.-H."/>
            <person name="Wu X."/>
            <person name="Wu H.-Z."/>
            <person name="Ling F."/>
            <person name="Zhang R."/>
            <person name="Shi X.-G."/>
            <person name="Ren J.-P."/>
            <person name="Chen E.-F."/>
            <person name="Sun J.-M."/>
        </authorList>
    </citation>
    <scope>NUCLEOTIDE SEQUENCE</scope>
    <source>
        <strain evidence="1">Adult_tree_wgs_1</strain>
        <tissue evidence="1">Leaves</tissue>
    </source>
</reference>
<dbReference type="OrthoDB" id="1620524at2759"/>
<name>A0A834GES7_RHOSS</name>
<sequence>MDDQLRQGEEHTPNCKFIILVVGQVDEADRVRFNSSAGRKPVRLSAVRVKFTSLSRQLMSGRMTLCRGVTETLREMAYELVSCVMPEKELPLLFDQEVSWFALHKSGGGLNHLVPKLAVAAVLYHLWLERNARIFGQALSAMEDVIARITRDIRLYLSSGAM</sequence>
<accession>A0A834GES7</accession>
<dbReference type="EMBL" id="WJXA01000009">
    <property type="protein sequence ID" value="KAF7132956.1"/>
    <property type="molecule type" value="Genomic_DNA"/>
</dbReference>
<comment type="caution">
    <text evidence="1">The sequence shown here is derived from an EMBL/GenBank/DDBJ whole genome shotgun (WGS) entry which is preliminary data.</text>
</comment>
<protein>
    <submittedName>
        <fullName evidence="1">Uncharacterized protein</fullName>
    </submittedName>
</protein>
<evidence type="ECO:0000313" key="2">
    <source>
        <dbReference type="Proteomes" id="UP000626092"/>
    </source>
</evidence>
<gene>
    <name evidence="1" type="ORF">RHSIM_Rhsim09G0073100</name>
</gene>
<organism evidence="1 2">
    <name type="scientific">Rhododendron simsii</name>
    <name type="common">Sims's rhododendron</name>
    <dbReference type="NCBI Taxonomy" id="118357"/>
    <lineage>
        <taxon>Eukaryota</taxon>
        <taxon>Viridiplantae</taxon>
        <taxon>Streptophyta</taxon>
        <taxon>Embryophyta</taxon>
        <taxon>Tracheophyta</taxon>
        <taxon>Spermatophyta</taxon>
        <taxon>Magnoliopsida</taxon>
        <taxon>eudicotyledons</taxon>
        <taxon>Gunneridae</taxon>
        <taxon>Pentapetalae</taxon>
        <taxon>asterids</taxon>
        <taxon>Ericales</taxon>
        <taxon>Ericaceae</taxon>
        <taxon>Ericoideae</taxon>
        <taxon>Rhodoreae</taxon>
        <taxon>Rhododendron</taxon>
    </lineage>
</organism>
<dbReference type="AlphaFoldDB" id="A0A834GES7"/>
<proteinExistence type="predicted"/>
<keyword evidence="2" id="KW-1185">Reference proteome</keyword>
<evidence type="ECO:0000313" key="1">
    <source>
        <dbReference type="EMBL" id="KAF7132956.1"/>
    </source>
</evidence>
<dbReference type="Proteomes" id="UP000626092">
    <property type="component" value="Unassembled WGS sequence"/>
</dbReference>